<dbReference type="InterPro" id="IPR038071">
    <property type="entry name" value="UROD/MetE-like_sf"/>
</dbReference>
<dbReference type="InterPro" id="IPR052024">
    <property type="entry name" value="Methanogen_methyltrans"/>
</dbReference>
<dbReference type="SUPFAM" id="SSF51726">
    <property type="entry name" value="UROD/MetE-like"/>
    <property type="match status" value="1"/>
</dbReference>
<dbReference type="InterPro" id="IPR000257">
    <property type="entry name" value="Uroporphyrinogen_deCOase"/>
</dbReference>
<reference evidence="2 3" key="1">
    <citation type="submission" date="2015-06" db="EMBL/GenBank/DDBJ databases">
        <title>Draft genome sequence of the purine-degrading Clostridium cylindrosporum HC-1 (DSM 605).</title>
        <authorList>
            <person name="Poehlein A."/>
            <person name="Schiel-Bengelsdorf B."/>
            <person name="Bengelsdorf F."/>
            <person name="Daniel R."/>
            <person name="Duerre P."/>
        </authorList>
    </citation>
    <scope>NUCLEOTIDE SEQUENCE [LARGE SCALE GENOMIC DNA]</scope>
    <source>
        <strain evidence="2 3">DSM 605</strain>
    </source>
</reference>
<proteinExistence type="predicted"/>
<dbReference type="GO" id="GO:0006779">
    <property type="term" value="P:porphyrin-containing compound biosynthetic process"/>
    <property type="evidence" value="ECO:0007669"/>
    <property type="project" value="InterPro"/>
</dbReference>
<dbReference type="Gene3D" id="3.20.20.210">
    <property type="match status" value="1"/>
</dbReference>
<dbReference type="Proteomes" id="UP000036756">
    <property type="component" value="Unassembled WGS sequence"/>
</dbReference>
<keyword evidence="3" id="KW-1185">Reference proteome</keyword>
<sequence>MAKIIDFKCTYDNSVGISKEVTQKTDLKFPEAYTKFDSMAILSRELKKEDNANFCQLPFCHTVEGEALGGIVNLGDENIGPRAKDYICTSSQEILNLPEIDFSKGRISEVLKACKSLREEGENVVLYISGPFTIMNVLIDPRHIFKTFRKDPEMMQRIFDKFQNEILRFVLEAKKVGVNMISYGDSSGGLNILGPKFSEQVVEMFTYPLLKEIEEIIDDETIVLLCPKTSLALLGTEKAKWEDIDLKEVIKYPDACVKVIGRAKFAGQMCIKNKEFELKNGIIKTIKLF</sequence>
<dbReference type="AlphaFoldDB" id="A0A0J8D5E0"/>
<dbReference type="GO" id="GO:0004853">
    <property type="term" value="F:uroporphyrinogen decarboxylase activity"/>
    <property type="evidence" value="ECO:0007669"/>
    <property type="project" value="InterPro"/>
</dbReference>
<accession>A0A0J8D5E0</accession>
<dbReference type="PATRIC" id="fig|1121307.3.peg.630"/>
<dbReference type="STRING" id="1121307.CLCY_1c02660"/>
<organism evidence="2 3">
    <name type="scientific">Clostridium cylindrosporum DSM 605</name>
    <dbReference type="NCBI Taxonomy" id="1121307"/>
    <lineage>
        <taxon>Bacteria</taxon>
        <taxon>Bacillati</taxon>
        <taxon>Bacillota</taxon>
        <taxon>Clostridia</taxon>
        <taxon>Eubacteriales</taxon>
        <taxon>Clostridiaceae</taxon>
        <taxon>Clostridium</taxon>
    </lineage>
</organism>
<dbReference type="PANTHER" id="PTHR47099:SF1">
    <property type="entry name" value="METHYLCOBAMIDE:COM METHYLTRANSFERASE MTBA"/>
    <property type="match status" value="1"/>
</dbReference>
<evidence type="ECO:0000259" key="1">
    <source>
        <dbReference type="Pfam" id="PF01208"/>
    </source>
</evidence>
<dbReference type="RefSeq" id="WP_048571423.1">
    <property type="nucleotide sequence ID" value="NZ_LFVU01000028.1"/>
</dbReference>
<protein>
    <submittedName>
        <fullName evidence="2">Uroporphyrinogen decarboxylase</fullName>
    </submittedName>
</protein>
<evidence type="ECO:0000313" key="2">
    <source>
        <dbReference type="EMBL" id="KMT21032.1"/>
    </source>
</evidence>
<dbReference type="OrthoDB" id="2135496at2"/>
<dbReference type="EMBL" id="LFVU01000028">
    <property type="protein sequence ID" value="KMT21032.1"/>
    <property type="molecule type" value="Genomic_DNA"/>
</dbReference>
<gene>
    <name evidence="2" type="ORF">CLCY_1c02660</name>
</gene>
<evidence type="ECO:0000313" key="3">
    <source>
        <dbReference type="Proteomes" id="UP000036756"/>
    </source>
</evidence>
<feature type="domain" description="Uroporphyrinogen decarboxylase (URO-D)" evidence="1">
    <location>
        <begin position="20"/>
        <end position="215"/>
    </location>
</feature>
<dbReference type="PANTHER" id="PTHR47099">
    <property type="entry name" value="METHYLCOBAMIDE:COM METHYLTRANSFERASE MTBA"/>
    <property type="match status" value="1"/>
</dbReference>
<comment type="caution">
    <text evidence="2">The sequence shown here is derived from an EMBL/GenBank/DDBJ whole genome shotgun (WGS) entry which is preliminary data.</text>
</comment>
<name>A0A0J8D5E0_CLOCY</name>
<dbReference type="Pfam" id="PF01208">
    <property type="entry name" value="URO-D"/>
    <property type="match status" value="1"/>
</dbReference>